<dbReference type="SMART" id="SM00448">
    <property type="entry name" value="REC"/>
    <property type="match status" value="1"/>
</dbReference>
<dbReference type="SUPFAM" id="SSF52172">
    <property type="entry name" value="CheY-like"/>
    <property type="match status" value="1"/>
</dbReference>
<comment type="caution">
    <text evidence="8">The sequence shown here is derived from an EMBL/GenBank/DDBJ whole genome shotgun (WGS) entry which is preliminary data.</text>
</comment>
<dbReference type="SUPFAM" id="SSF46894">
    <property type="entry name" value="C-terminal effector domain of the bipartite response regulators"/>
    <property type="match status" value="1"/>
</dbReference>
<keyword evidence="3" id="KW-0238">DNA-binding</keyword>
<keyword evidence="1 5" id="KW-0597">Phosphoprotein</keyword>
<feature type="domain" description="HTH luxR-type" evidence="6">
    <location>
        <begin position="157"/>
        <end position="222"/>
    </location>
</feature>
<feature type="modified residue" description="4-aspartylphosphate" evidence="5">
    <location>
        <position position="65"/>
    </location>
</feature>
<proteinExistence type="predicted"/>
<sequence>MADSRRPGPDEPIRVFLLDDHEVVRRGVHDLLNDEPDISVVGEAATAEQALVRVPALRPHVAVLDVRLPDGDGVSVCRELRSRMPELSCLMLTSFDDEEALLDSIMAGASGYVLKQIQGSDLVSAVRTVASGQSLLDPSATTRLMARLRHDQRQEEEPDALPGLTDREREILSLIGEGLTNRQIGQRLFLAEKTVKNHISRLLAKLGVERRIQAAVIATQAQDRLRQQGH</sequence>
<dbReference type="PRINTS" id="PR00038">
    <property type="entry name" value="HTHLUXR"/>
</dbReference>
<keyword evidence="4" id="KW-0804">Transcription</keyword>
<keyword evidence="2" id="KW-0805">Transcription regulation</keyword>
<dbReference type="EMBL" id="JAQOSK010000003">
    <property type="protein sequence ID" value="MDC2954798.1"/>
    <property type="molecule type" value="Genomic_DNA"/>
</dbReference>
<evidence type="ECO:0000256" key="3">
    <source>
        <dbReference type="ARBA" id="ARBA00023125"/>
    </source>
</evidence>
<feature type="domain" description="Response regulatory" evidence="7">
    <location>
        <begin position="14"/>
        <end position="130"/>
    </location>
</feature>
<accession>A0ABT5FQF0</accession>
<dbReference type="PROSITE" id="PS50110">
    <property type="entry name" value="RESPONSE_REGULATORY"/>
    <property type="match status" value="1"/>
</dbReference>
<dbReference type="InterPro" id="IPR039420">
    <property type="entry name" value="WalR-like"/>
</dbReference>
<dbReference type="InterPro" id="IPR058245">
    <property type="entry name" value="NreC/VraR/RcsB-like_REC"/>
</dbReference>
<dbReference type="Proteomes" id="UP001221328">
    <property type="component" value="Unassembled WGS sequence"/>
</dbReference>
<keyword evidence="9" id="KW-1185">Reference proteome</keyword>
<evidence type="ECO:0000256" key="2">
    <source>
        <dbReference type="ARBA" id="ARBA00023015"/>
    </source>
</evidence>
<dbReference type="InterPro" id="IPR011006">
    <property type="entry name" value="CheY-like_superfamily"/>
</dbReference>
<protein>
    <submittedName>
        <fullName evidence="8">Response regulator transcription factor</fullName>
    </submittedName>
</protein>
<dbReference type="Pfam" id="PF00196">
    <property type="entry name" value="GerE"/>
    <property type="match status" value="1"/>
</dbReference>
<evidence type="ECO:0000259" key="6">
    <source>
        <dbReference type="PROSITE" id="PS50043"/>
    </source>
</evidence>
<dbReference type="InterPro" id="IPR016032">
    <property type="entry name" value="Sig_transdc_resp-reg_C-effctor"/>
</dbReference>
<dbReference type="InterPro" id="IPR001789">
    <property type="entry name" value="Sig_transdc_resp-reg_receiver"/>
</dbReference>
<evidence type="ECO:0000313" key="9">
    <source>
        <dbReference type="Proteomes" id="UP001221328"/>
    </source>
</evidence>
<evidence type="ECO:0000256" key="5">
    <source>
        <dbReference type="PROSITE-ProRule" id="PRU00169"/>
    </source>
</evidence>
<evidence type="ECO:0000256" key="4">
    <source>
        <dbReference type="ARBA" id="ARBA00023163"/>
    </source>
</evidence>
<dbReference type="CDD" id="cd06170">
    <property type="entry name" value="LuxR_C_like"/>
    <property type="match status" value="1"/>
</dbReference>
<name>A0ABT5FQF0_9ACTN</name>
<organism evidence="8 9">
    <name type="scientific">Streptomyces gilvifuscus</name>
    <dbReference type="NCBI Taxonomy" id="1550617"/>
    <lineage>
        <taxon>Bacteria</taxon>
        <taxon>Bacillati</taxon>
        <taxon>Actinomycetota</taxon>
        <taxon>Actinomycetes</taxon>
        <taxon>Kitasatosporales</taxon>
        <taxon>Streptomycetaceae</taxon>
        <taxon>Streptomyces</taxon>
    </lineage>
</organism>
<dbReference type="SMART" id="SM00421">
    <property type="entry name" value="HTH_LUXR"/>
    <property type="match status" value="1"/>
</dbReference>
<dbReference type="InterPro" id="IPR000792">
    <property type="entry name" value="Tscrpt_reg_LuxR_C"/>
</dbReference>
<dbReference type="PANTHER" id="PTHR43214:SF24">
    <property type="entry name" value="TRANSCRIPTIONAL REGULATORY PROTEIN NARL-RELATED"/>
    <property type="match status" value="1"/>
</dbReference>
<dbReference type="Gene3D" id="3.40.50.2300">
    <property type="match status" value="1"/>
</dbReference>
<evidence type="ECO:0000259" key="7">
    <source>
        <dbReference type="PROSITE" id="PS50110"/>
    </source>
</evidence>
<dbReference type="PANTHER" id="PTHR43214">
    <property type="entry name" value="TWO-COMPONENT RESPONSE REGULATOR"/>
    <property type="match status" value="1"/>
</dbReference>
<gene>
    <name evidence="8" type="ORF">PO587_10015</name>
</gene>
<reference evidence="8 9" key="1">
    <citation type="journal article" date="2015" name="Int. J. Syst. Evol. Microbiol.">
        <title>Streptomyces gilvifuscus sp. nov., an actinomycete that produces antibacterial compounds isolated from soil.</title>
        <authorList>
            <person name="Nguyen T.M."/>
            <person name="Kim J."/>
        </authorList>
    </citation>
    <scope>NUCLEOTIDE SEQUENCE [LARGE SCALE GENOMIC DNA]</scope>
    <source>
        <strain evidence="8 9">T113</strain>
    </source>
</reference>
<dbReference type="RefSeq" id="WP_200702121.1">
    <property type="nucleotide sequence ID" value="NZ_JAQOSK010000003.1"/>
</dbReference>
<dbReference type="Pfam" id="PF00072">
    <property type="entry name" value="Response_reg"/>
    <property type="match status" value="1"/>
</dbReference>
<evidence type="ECO:0000256" key="1">
    <source>
        <dbReference type="ARBA" id="ARBA00022553"/>
    </source>
</evidence>
<dbReference type="CDD" id="cd17535">
    <property type="entry name" value="REC_NarL-like"/>
    <property type="match status" value="1"/>
</dbReference>
<dbReference type="PROSITE" id="PS50043">
    <property type="entry name" value="HTH_LUXR_2"/>
    <property type="match status" value="1"/>
</dbReference>
<dbReference type="PROSITE" id="PS00622">
    <property type="entry name" value="HTH_LUXR_1"/>
    <property type="match status" value="1"/>
</dbReference>
<evidence type="ECO:0000313" key="8">
    <source>
        <dbReference type="EMBL" id="MDC2954798.1"/>
    </source>
</evidence>